<dbReference type="EMBL" id="JACHBF010000032">
    <property type="protein sequence ID" value="MBB6495556.1"/>
    <property type="molecule type" value="Genomic_DNA"/>
</dbReference>
<gene>
    <name evidence="1" type="ORF">GGD45_006022</name>
</gene>
<comment type="caution">
    <text evidence="1">The sequence shown here is derived from an EMBL/GenBank/DDBJ whole genome shotgun (WGS) entry which is preliminary data.</text>
</comment>
<dbReference type="Proteomes" id="UP000526625">
    <property type="component" value="Unassembled WGS sequence"/>
</dbReference>
<reference evidence="1 2" key="1">
    <citation type="submission" date="2020-08" db="EMBL/GenBank/DDBJ databases">
        <title>Genomic Encyclopedia of Type Strains, Phase IV (KMG-V): Genome sequencing to study the core and pangenomes of soil and plant-associated prokaryotes.</title>
        <authorList>
            <person name="Whitman W."/>
        </authorList>
    </citation>
    <scope>NUCLEOTIDE SEQUENCE [LARGE SCALE GENOMIC DNA]</scope>
    <source>
        <strain evidence="1 2">SEMIA 4059</strain>
    </source>
</reference>
<sequence>MHGSTWACLGLNRMRIARRTNGTRKVQDMIIG</sequence>
<keyword evidence="2" id="KW-1185">Reference proteome</keyword>
<protein>
    <submittedName>
        <fullName evidence="1">Uncharacterized protein</fullName>
    </submittedName>
</protein>
<organism evidence="1 2">
    <name type="scientific">Rhizobium tropici</name>
    <dbReference type="NCBI Taxonomy" id="398"/>
    <lineage>
        <taxon>Bacteria</taxon>
        <taxon>Pseudomonadati</taxon>
        <taxon>Pseudomonadota</taxon>
        <taxon>Alphaproteobacteria</taxon>
        <taxon>Hyphomicrobiales</taxon>
        <taxon>Rhizobiaceae</taxon>
        <taxon>Rhizobium/Agrobacterium group</taxon>
        <taxon>Rhizobium</taxon>
    </lineage>
</organism>
<evidence type="ECO:0000313" key="1">
    <source>
        <dbReference type="EMBL" id="MBB6495556.1"/>
    </source>
</evidence>
<accession>A0ABR6R919</accession>
<name>A0ABR6R919_RHITR</name>
<evidence type="ECO:0000313" key="2">
    <source>
        <dbReference type="Proteomes" id="UP000526625"/>
    </source>
</evidence>
<proteinExistence type="predicted"/>